<sequence>MTKGLKNGSIAEPKHGLKQLNAEPARAKNRLSSRQRRLLSETVRLEEELVPAFFRPVLYLISAVVIAFLVWAGTTELSEVAIAPGRVIPAGKIKVVQHLDGGVVESIHVEERELVAAGDVLLQIDGSQAEADQLQMRARLAALRLKGDRLQAFMNGREPDFSAYEDSYPSLVADQRAIFLNQTATRDSTLEILSRQIEQRERRIDQLKDALATAKEHQELTGELIAMREQLGQRKLVDRSTVLETRRAQVTAIGEVARLSEEIDLVMQELAESETRLLDTANQLKRDAASELGNVRAEIAEVQETLQRLDARVRRLDVIAPISGYVLDLKVQTIGQVVQPGEVLMQIVPDNTPLEAEVRIQPRDIGYVEPGQPVNLRVSAYDYSRYGFAKGALRRISASSVVADDGGAYFLGWVALDTPYVGDDADVNPLRVGMAVDAEIITGKKTLLGYLAQPVVDGMSRAFRER</sequence>
<dbReference type="NCBIfam" id="TIGR01843">
    <property type="entry name" value="type_I_hlyD"/>
    <property type="match status" value="1"/>
</dbReference>
<comment type="similarity">
    <text evidence="2 9">Belongs to the membrane fusion protein (MFP) (TC 8.A.1) family.</text>
</comment>
<evidence type="ECO:0000256" key="10">
    <source>
        <dbReference type="SAM" id="Coils"/>
    </source>
</evidence>
<dbReference type="Pfam" id="PF25994">
    <property type="entry name" value="HH_AprE"/>
    <property type="match status" value="1"/>
</dbReference>
<feature type="coiled-coil region" evidence="10">
    <location>
        <begin position="190"/>
        <end position="217"/>
    </location>
</feature>
<proteinExistence type="inferred from homology"/>
<dbReference type="PRINTS" id="PR01490">
    <property type="entry name" value="RTXTOXIND"/>
</dbReference>
<keyword evidence="3 9" id="KW-0813">Transport</keyword>
<dbReference type="Gene3D" id="2.40.30.170">
    <property type="match status" value="1"/>
</dbReference>
<evidence type="ECO:0000313" key="13">
    <source>
        <dbReference type="EMBL" id="WPL19121.1"/>
    </source>
</evidence>
<evidence type="ECO:0000256" key="6">
    <source>
        <dbReference type="ARBA" id="ARBA00022692"/>
    </source>
</evidence>
<evidence type="ECO:0000256" key="2">
    <source>
        <dbReference type="ARBA" id="ARBA00009477"/>
    </source>
</evidence>
<comment type="subcellular location">
    <subcellularLocation>
        <location evidence="1 9">Cell inner membrane</location>
        <topology evidence="1 9">Single-pass membrane protein</topology>
    </subcellularLocation>
</comment>
<feature type="coiled-coil region" evidence="10">
    <location>
        <begin position="256"/>
        <end position="319"/>
    </location>
</feature>
<dbReference type="Pfam" id="PF26002">
    <property type="entry name" value="Beta-barrel_AprE"/>
    <property type="match status" value="1"/>
</dbReference>
<keyword evidence="5 9" id="KW-0997">Cell inner membrane</keyword>
<dbReference type="InterPro" id="IPR058982">
    <property type="entry name" value="Beta-barrel_AprE"/>
</dbReference>
<keyword evidence="7 9" id="KW-1133">Transmembrane helix</keyword>
<feature type="transmembrane region" description="Helical" evidence="9">
    <location>
        <begin position="52"/>
        <end position="72"/>
    </location>
</feature>
<dbReference type="PANTHER" id="PTHR30386:SF26">
    <property type="entry name" value="TRANSPORT PROTEIN COMB"/>
    <property type="match status" value="1"/>
</dbReference>
<keyword evidence="4 9" id="KW-1003">Cell membrane</keyword>
<dbReference type="EMBL" id="CP121472">
    <property type="protein sequence ID" value="WPL19121.1"/>
    <property type="molecule type" value="Genomic_DNA"/>
</dbReference>
<dbReference type="Gene3D" id="2.40.50.100">
    <property type="match status" value="1"/>
</dbReference>
<organism evidence="13 14">
    <name type="scientific">Thiorhodovibrio winogradskyi</name>
    <dbReference type="NCBI Taxonomy" id="77007"/>
    <lineage>
        <taxon>Bacteria</taxon>
        <taxon>Pseudomonadati</taxon>
        <taxon>Pseudomonadota</taxon>
        <taxon>Gammaproteobacteria</taxon>
        <taxon>Chromatiales</taxon>
        <taxon>Chromatiaceae</taxon>
        <taxon>Thiorhodovibrio</taxon>
    </lineage>
</organism>
<evidence type="ECO:0000259" key="12">
    <source>
        <dbReference type="Pfam" id="PF26002"/>
    </source>
</evidence>
<evidence type="ECO:0000256" key="3">
    <source>
        <dbReference type="ARBA" id="ARBA00022448"/>
    </source>
</evidence>
<feature type="domain" description="AprE-like long alpha-helical hairpin" evidence="11">
    <location>
        <begin position="130"/>
        <end position="309"/>
    </location>
</feature>
<evidence type="ECO:0000256" key="8">
    <source>
        <dbReference type="ARBA" id="ARBA00023136"/>
    </source>
</evidence>
<evidence type="ECO:0000259" key="11">
    <source>
        <dbReference type="Pfam" id="PF25994"/>
    </source>
</evidence>
<dbReference type="InterPro" id="IPR058781">
    <property type="entry name" value="HH_AprE-like"/>
</dbReference>
<evidence type="ECO:0000256" key="5">
    <source>
        <dbReference type="ARBA" id="ARBA00022519"/>
    </source>
</evidence>
<dbReference type="SUPFAM" id="SSF111369">
    <property type="entry name" value="HlyD-like secretion proteins"/>
    <property type="match status" value="1"/>
</dbReference>
<keyword evidence="10" id="KW-0175">Coiled coil</keyword>
<keyword evidence="8 9" id="KW-0472">Membrane</keyword>
<name>A0ABZ0SGD9_9GAMM</name>
<evidence type="ECO:0000256" key="1">
    <source>
        <dbReference type="ARBA" id="ARBA00004377"/>
    </source>
</evidence>
<feature type="domain" description="AprE-like beta-barrel" evidence="12">
    <location>
        <begin position="354"/>
        <end position="443"/>
    </location>
</feature>
<dbReference type="Proteomes" id="UP001432180">
    <property type="component" value="Chromosome"/>
</dbReference>
<keyword evidence="6 9" id="KW-0812">Transmembrane</keyword>
<accession>A0ABZ0SGD9</accession>
<dbReference type="InterPro" id="IPR050739">
    <property type="entry name" value="MFP"/>
</dbReference>
<dbReference type="RefSeq" id="WP_328984867.1">
    <property type="nucleotide sequence ID" value="NZ_CP121472.1"/>
</dbReference>
<evidence type="ECO:0000256" key="9">
    <source>
        <dbReference type="RuleBase" id="RU365093"/>
    </source>
</evidence>
<protein>
    <recommendedName>
        <fullName evidence="9">Membrane fusion protein (MFP) family protein</fullName>
    </recommendedName>
</protein>
<keyword evidence="14" id="KW-1185">Reference proteome</keyword>
<gene>
    <name evidence="13" type="primary">hlyD</name>
    <name evidence="13" type="ORF">Thiowin_04227</name>
</gene>
<reference evidence="13 14" key="1">
    <citation type="journal article" date="2023" name="Microorganisms">
        <title>Thiorhodovibrio frisius and Trv. litoralis spp. nov., Two Novel Members from a Clade of Fastidious Purple Sulfur Bacteria That Exhibit Unique Red-Shifted Light-Harvesting Capabilities.</title>
        <authorList>
            <person name="Methner A."/>
            <person name="Kuzyk S.B."/>
            <person name="Petersen J."/>
            <person name="Bauer S."/>
            <person name="Brinkmann H."/>
            <person name="Sichau K."/>
            <person name="Wanner G."/>
            <person name="Wolf J."/>
            <person name="Neumann-Schaal M."/>
            <person name="Henke P."/>
            <person name="Tank M."/>
            <person name="Sproer C."/>
            <person name="Bunk B."/>
            <person name="Overmann J."/>
        </authorList>
    </citation>
    <scope>NUCLEOTIDE SEQUENCE [LARGE SCALE GENOMIC DNA]</scope>
    <source>
        <strain evidence="13 14">DSM 6702</strain>
    </source>
</reference>
<evidence type="ECO:0000256" key="4">
    <source>
        <dbReference type="ARBA" id="ARBA00022475"/>
    </source>
</evidence>
<evidence type="ECO:0000313" key="14">
    <source>
        <dbReference type="Proteomes" id="UP001432180"/>
    </source>
</evidence>
<evidence type="ECO:0000256" key="7">
    <source>
        <dbReference type="ARBA" id="ARBA00022989"/>
    </source>
</evidence>
<dbReference type="InterPro" id="IPR010129">
    <property type="entry name" value="T1SS_HlyD"/>
</dbReference>
<dbReference type="PANTHER" id="PTHR30386">
    <property type="entry name" value="MEMBRANE FUSION SUBUNIT OF EMRAB-TOLC MULTIDRUG EFFLUX PUMP"/>
    <property type="match status" value="1"/>
</dbReference>